<protein>
    <submittedName>
        <fullName evidence="1">Uncharacterized protein</fullName>
    </submittedName>
</protein>
<dbReference type="RefSeq" id="WP_139375700.1">
    <property type="nucleotide sequence ID" value="NZ_FUYP01000007.1"/>
</dbReference>
<evidence type="ECO:0000313" key="2">
    <source>
        <dbReference type="Proteomes" id="UP000190044"/>
    </source>
</evidence>
<dbReference type="EMBL" id="FUYP01000007">
    <property type="protein sequence ID" value="SKB48670.1"/>
    <property type="molecule type" value="Genomic_DNA"/>
</dbReference>
<reference evidence="2" key="1">
    <citation type="submission" date="2017-02" db="EMBL/GenBank/DDBJ databases">
        <authorList>
            <person name="Varghese N."/>
            <person name="Submissions S."/>
        </authorList>
    </citation>
    <scope>NUCLEOTIDE SEQUENCE [LARGE SCALE GENOMIC DNA]</scope>
    <source>
        <strain evidence="2">R11H</strain>
    </source>
</reference>
<dbReference type="Proteomes" id="UP000190044">
    <property type="component" value="Unassembled WGS sequence"/>
</dbReference>
<evidence type="ECO:0000313" key="1">
    <source>
        <dbReference type="EMBL" id="SKB48670.1"/>
    </source>
</evidence>
<organism evidence="1 2">
    <name type="scientific">Sphingopyxis flava</name>
    <dbReference type="NCBI Taxonomy" id="1507287"/>
    <lineage>
        <taxon>Bacteria</taxon>
        <taxon>Pseudomonadati</taxon>
        <taxon>Pseudomonadota</taxon>
        <taxon>Alphaproteobacteria</taxon>
        <taxon>Sphingomonadales</taxon>
        <taxon>Sphingomonadaceae</taxon>
        <taxon>Sphingopyxis</taxon>
    </lineage>
</organism>
<dbReference type="AlphaFoldDB" id="A0A1T5BP31"/>
<keyword evidence="2" id="KW-1185">Reference proteome</keyword>
<name>A0A1T5BP31_9SPHN</name>
<proteinExistence type="predicted"/>
<gene>
    <name evidence="1" type="ORF">SAMN06295937_100715</name>
</gene>
<accession>A0A1T5BP31</accession>
<dbReference type="OrthoDB" id="7451016at2"/>
<sequence length="101" mass="10954">MSMDDELGALAADAAAHPERWGEGVRLHITCARRLPYEAVQLAHARGFAEARGVGRHHLIFEYEDVVPDAAWIASIVRPVLAFIAQVGGTNPQIGVDRNGQ</sequence>